<name>A0A7G5EK63_9BURK</name>
<evidence type="ECO:0000313" key="2">
    <source>
        <dbReference type="EMBL" id="QMV74388.1"/>
    </source>
</evidence>
<sequence length="222" mass="24270">MQPDGQAVTGSPITDVIFEEKRVLLVLEDGRRLAAPLSWVGPRVAAMDAQQRSQWVTTADRRGLNWPSAGQTSADGALNVWMLEQDALFEAALAELKAADWKIDQISSRSRALVALWRLVADGYNGGLLQFLGNWGMAEMDAALAALADIQASATLDVVTEFWRLVGPIAQSEEVNTIDDVYRAVAGELSERIEALDEQFWEAAEELVKRVPEFFGPAPSAN</sequence>
<evidence type="ECO:0000313" key="3">
    <source>
        <dbReference type="Proteomes" id="UP000515240"/>
    </source>
</evidence>
<dbReference type="InterPro" id="IPR025402">
    <property type="entry name" value="DMP19_C"/>
</dbReference>
<gene>
    <name evidence="2" type="ORF">HS961_16960</name>
</gene>
<organism evidence="2 3">
    <name type="scientific">Comamonas piscis</name>
    <dbReference type="NCBI Taxonomy" id="1562974"/>
    <lineage>
        <taxon>Bacteria</taxon>
        <taxon>Pseudomonadati</taxon>
        <taxon>Pseudomonadota</taxon>
        <taxon>Betaproteobacteria</taxon>
        <taxon>Burkholderiales</taxon>
        <taxon>Comamonadaceae</taxon>
        <taxon>Comamonas</taxon>
    </lineage>
</organism>
<dbReference type="Gene3D" id="1.20.1420.60">
    <property type="match status" value="1"/>
</dbReference>
<dbReference type="InterPro" id="IPR018841">
    <property type="entry name" value="DUF2442"/>
</dbReference>
<dbReference type="RefSeq" id="WP_182324001.1">
    <property type="nucleotide sequence ID" value="NZ_CP058554.1"/>
</dbReference>
<keyword evidence="3" id="KW-1185">Reference proteome</keyword>
<dbReference type="KEGG" id="cpis:HS961_16960"/>
<feature type="domain" description="DNA mimic protein DMP19 C-terminal" evidence="1">
    <location>
        <begin position="105"/>
        <end position="210"/>
    </location>
</feature>
<dbReference type="Pfam" id="PF10387">
    <property type="entry name" value="DUF2442"/>
    <property type="match status" value="1"/>
</dbReference>
<dbReference type="Pfam" id="PF14300">
    <property type="entry name" value="DMP19"/>
    <property type="match status" value="1"/>
</dbReference>
<protein>
    <submittedName>
        <fullName evidence="2">DUF4375 domain-containing protein</fullName>
    </submittedName>
</protein>
<evidence type="ECO:0000259" key="1">
    <source>
        <dbReference type="Pfam" id="PF14300"/>
    </source>
</evidence>
<dbReference type="AlphaFoldDB" id="A0A7G5EK63"/>
<reference evidence="2 3" key="1">
    <citation type="journal article" date="2020" name="G3 (Bethesda)">
        <title>CeMbio - The Caenorhabditis elegans Microbiome Resource.</title>
        <authorList>
            <person name="Dirksen P."/>
            <person name="Assie A."/>
            <person name="Zimmermann J."/>
            <person name="Zhang F."/>
            <person name="Tietje A.M."/>
            <person name="Marsh S.A."/>
            <person name="Felix M.A."/>
            <person name="Shapira M."/>
            <person name="Kaleta C."/>
            <person name="Schulenburg H."/>
            <person name="Samuel B."/>
        </authorList>
    </citation>
    <scope>NUCLEOTIDE SEQUENCE [LARGE SCALE GENOMIC DNA]</scope>
    <source>
        <strain evidence="2 3">BIGb0172</strain>
    </source>
</reference>
<dbReference type="Gene3D" id="3.30.2020.40">
    <property type="entry name" value="Uncharacterised protein PF10387, DUF2442"/>
    <property type="match status" value="1"/>
</dbReference>
<accession>A0A7G5EK63</accession>
<dbReference type="Proteomes" id="UP000515240">
    <property type="component" value="Chromosome"/>
</dbReference>
<dbReference type="EMBL" id="CP058554">
    <property type="protein sequence ID" value="QMV74388.1"/>
    <property type="molecule type" value="Genomic_DNA"/>
</dbReference>
<proteinExistence type="predicted"/>